<reference evidence="14 15" key="1">
    <citation type="submission" date="2012-09" db="EMBL/GenBank/DDBJ databases">
        <title>Genome Sequence of alkane-degrading Bacterium Alcanivorax venustensis ISO4.</title>
        <authorList>
            <person name="Lai Q."/>
            <person name="Shao Z."/>
        </authorList>
    </citation>
    <scope>NUCLEOTIDE SEQUENCE [LARGE SCALE GENOMIC DNA]</scope>
    <source>
        <strain evidence="14 15">ISO4</strain>
    </source>
</reference>
<evidence type="ECO:0000256" key="1">
    <source>
        <dbReference type="ARBA" id="ARBA00003937"/>
    </source>
</evidence>
<evidence type="ECO:0000256" key="10">
    <source>
        <dbReference type="ARBA" id="ARBA00049176"/>
    </source>
</evidence>
<comment type="function">
    <text evidence="1">Involved in the biosynthesis of the siderophore enterobactin (enterochelin), which is a macrocyclic trimeric lactone of N-(2,3-dihydroxybenzoyl)-serine. The serine trilactone serves as a scaffolding for the three catechol functionalities that provide hexadentate coordination for the tightly ligated iron(2+) atoms. Plays an essential role in the assembly of the enterobactin by catalyzing the transfer of the 4'-phosphopantetheine (Ppant) moiety from coenzyme A to the apo-domains of both EntB (ArCP domain) and EntF (PCP domain) to yield their holo-forms which make them competent for the activation of 2,3-dihydroxybenzoate (DHB) and L-serine, respectively.</text>
</comment>
<evidence type="ECO:0000259" key="12">
    <source>
        <dbReference type="Pfam" id="PF01648"/>
    </source>
</evidence>
<dbReference type="Pfam" id="PF17837">
    <property type="entry name" value="4PPT_N"/>
    <property type="match status" value="1"/>
</dbReference>
<protein>
    <recommendedName>
        <fullName evidence="5">Enterobactin synthase component D</fullName>
    </recommendedName>
    <alternativeName>
        <fullName evidence="8">4'-phosphopantetheinyl transferase EntD</fullName>
    </alternativeName>
    <alternativeName>
        <fullName evidence="9">Enterochelin synthase D</fullName>
    </alternativeName>
</protein>
<dbReference type="Gene3D" id="3.90.470.20">
    <property type="entry name" value="4'-phosphopantetheinyl transferase domain"/>
    <property type="match status" value="1"/>
</dbReference>
<comment type="catalytic activity">
    <reaction evidence="11">
        <text>apo-[peptidyl-carrier protein] + CoA = holo-[peptidyl-carrier protein] + adenosine 3',5'-bisphosphate + H(+)</text>
        <dbReference type="Rhea" id="RHEA:46228"/>
        <dbReference type="Rhea" id="RHEA-COMP:11479"/>
        <dbReference type="Rhea" id="RHEA-COMP:11480"/>
        <dbReference type="ChEBI" id="CHEBI:15378"/>
        <dbReference type="ChEBI" id="CHEBI:29999"/>
        <dbReference type="ChEBI" id="CHEBI:57287"/>
        <dbReference type="ChEBI" id="CHEBI:58343"/>
        <dbReference type="ChEBI" id="CHEBI:64479"/>
    </reaction>
</comment>
<dbReference type="PANTHER" id="PTHR38096">
    <property type="entry name" value="ENTEROBACTIN SYNTHASE COMPONENT D"/>
    <property type="match status" value="1"/>
</dbReference>
<evidence type="ECO:0000256" key="11">
    <source>
        <dbReference type="ARBA" id="ARBA00049191"/>
    </source>
</evidence>
<comment type="similarity">
    <text evidence="3">Belongs to the P-Pant transferase superfamily. EntD family.</text>
</comment>
<feature type="domain" description="4'-phosphopantetheinyl transferase N-terminal" evidence="13">
    <location>
        <begin position="50"/>
        <end position="112"/>
    </location>
</feature>
<dbReference type="InterPro" id="IPR041354">
    <property type="entry name" value="4PPT_N"/>
</dbReference>
<accession>A0ABS0AEW2</accession>
<evidence type="ECO:0000313" key="15">
    <source>
        <dbReference type="Proteomes" id="UP000644441"/>
    </source>
</evidence>
<evidence type="ECO:0000256" key="4">
    <source>
        <dbReference type="ARBA" id="ARBA00011503"/>
    </source>
</evidence>
<dbReference type="Proteomes" id="UP000644441">
    <property type="component" value="Unassembled WGS sequence"/>
</dbReference>
<dbReference type="InterPro" id="IPR008278">
    <property type="entry name" value="4-PPantetheinyl_Trfase_dom"/>
</dbReference>
<keyword evidence="6" id="KW-0808">Transferase</keyword>
<dbReference type="PANTHER" id="PTHR38096:SF1">
    <property type="entry name" value="ENTEROBACTIN SYNTHASE COMPONENT D"/>
    <property type="match status" value="1"/>
</dbReference>
<comment type="pathway">
    <text evidence="2">Siderophore biosynthesis; enterobactin biosynthesis.</text>
</comment>
<dbReference type="InterPro" id="IPR037143">
    <property type="entry name" value="4-PPantetheinyl_Trfase_dom_sf"/>
</dbReference>
<comment type="subunit">
    <text evidence="4">EntB, EntD, EntE, and EntF form a multienzyme complex called enterobactin synthase.</text>
</comment>
<evidence type="ECO:0000256" key="7">
    <source>
        <dbReference type="ARBA" id="ARBA00023191"/>
    </source>
</evidence>
<organism evidence="14 15">
    <name type="scientific">Alloalcanivorax venustensis ISO4</name>
    <dbReference type="NCBI Taxonomy" id="1177184"/>
    <lineage>
        <taxon>Bacteria</taxon>
        <taxon>Pseudomonadati</taxon>
        <taxon>Pseudomonadota</taxon>
        <taxon>Gammaproteobacteria</taxon>
        <taxon>Oceanospirillales</taxon>
        <taxon>Alcanivoracaceae</taxon>
        <taxon>Alloalcanivorax</taxon>
    </lineage>
</organism>
<dbReference type="InterPro" id="IPR003542">
    <property type="entry name" value="Enbac_synth_compD-like"/>
</dbReference>
<comment type="catalytic activity">
    <reaction evidence="10">
        <text>apo-[aryl-carrier protein] + CoA = holo-[aryl-carrier protein] + adenosine 3',5'-bisphosphate + H(+)</text>
        <dbReference type="Rhea" id="RHEA:48404"/>
        <dbReference type="Rhea" id="RHEA-COMP:15903"/>
        <dbReference type="Rhea" id="RHEA-COMP:17557"/>
        <dbReference type="ChEBI" id="CHEBI:15378"/>
        <dbReference type="ChEBI" id="CHEBI:29999"/>
        <dbReference type="ChEBI" id="CHEBI:57287"/>
        <dbReference type="ChEBI" id="CHEBI:58343"/>
        <dbReference type="ChEBI" id="CHEBI:64479"/>
    </reaction>
</comment>
<dbReference type="RefSeq" id="WP_194855533.1">
    <property type="nucleotide sequence ID" value="NZ_ARXR01000007.1"/>
</dbReference>
<evidence type="ECO:0000256" key="9">
    <source>
        <dbReference type="ARBA" id="ARBA00031996"/>
    </source>
</evidence>
<dbReference type="EMBL" id="ARXR01000007">
    <property type="protein sequence ID" value="MBF5052620.1"/>
    <property type="molecule type" value="Genomic_DNA"/>
</dbReference>
<evidence type="ECO:0000256" key="8">
    <source>
        <dbReference type="ARBA" id="ARBA00029894"/>
    </source>
</evidence>
<dbReference type="PRINTS" id="PR01399">
    <property type="entry name" value="ENTSNTHTASED"/>
</dbReference>
<keyword evidence="15" id="KW-1185">Reference proteome</keyword>
<evidence type="ECO:0000256" key="5">
    <source>
        <dbReference type="ARBA" id="ARBA00019087"/>
    </source>
</evidence>
<feature type="domain" description="4'-phosphopantetheinyl transferase" evidence="12">
    <location>
        <begin position="120"/>
        <end position="202"/>
    </location>
</feature>
<evidence type="ECO:0000256" key="3">
    <source>
        <dbReference type="ARBA" id="ARBA00008342"/>
    </source>
</evidence>
<sequence>MTDQRLIPPCLHDLDVSAWDAGLYLARCRFRPEQLRDNAFQLARVPEPDTLSGAIAKRRCEYLAGRVCAATAGQALTGERLLPALGKDRAPLWPAPLVGAITHSHGRAAALVGHRDQWQGLGLDYEAWLAPRRALRLAGEILTEQERQALQGLDEAEQARRITLTFSVKESLFKALYPLTGRRFYFQDAALDGEDRIRLLTTLSADWRQGMALPYQWRDDDGVLSWIRVPA</sequence>
<gene>
    <name evidence="14" type="ORF">ISO4_01222</name>
</gene>
<evidence type="ECO:0000256" key="6">
    <source>
        <dbReference type="ARBA" id="ARBA00022679"/>
    </source>
</evidence>
<evidence type="ECO:0000259" key="13">
    <source>
        <dbReference type="Pfam" id="PF17837"/>
    </source>
</evidence>
<dbReference type="Pfam" id="PF01648">
    <property type="entry name" value="ACPS"/>
    <property type="match status" value="1"/>
</dbReference>
<evidence type="ECO:0000256" key="2">
    <source>
        <dbReference type="ARBA" id="ARBA00004993"/>
    </source>
</evidence>
<proteinExistence type="inferred from homology"/>
<name>A0ABS0AEW2_9GAMM</name>
<dbReference type="SUPFAM" id="SSF56214">
    <property type="entry name" value="4'-phosphopantetheinyl transferase"/>
    <property type="match status" value="1"/>
</dbReference>
<comment type="caution">
    <text evidence="14">The sequence shown here is derived from an EMBL/GenBank/DDBJ whole genome shotgun (WGS) entry which is preliminary data.</text>
</comment>
<evidence type="ECO:0000313" key="14">
    <source>
        <dbReference type="EMBL" id="MBF5052620.1"/>
    </source>
</evidence>
<keyword evidence="7" id="KW-0259">Enterobactin biosynthesis</keyword>